<dbReference type="AlphaFoldDB" id="A0AA88H104"/>
<dbReference type="PANTHER" id="PTHR31956:SF8">
    <property type="entry name" value="ACID PHOSPHATASE PHOA (AFU_ORTHOLOGUE AFUA_1G03570)"/>
    <property type="match status" value="1"/>
</dbReference>
<reference evidence="2 3" key="1">
    <citation type="journal article" date="2018" name="BMC Genomics">
        <title>The genome of Naegleria lovaniensis, the basis for a comparative approach to unravel pathogenicity factors of the human pathogenic amoeba N. fowleri.</title>
        <authorList>
            <person name="Liechti N."/>
            <person name="Schurch N."/>
            <person name="Bruggmann R."/>
            <person name="Wittwer M."/>
        </authorList>
    </citation>
    <scope>NUCLEOTIDE SEQUENCE [LARGE SCALE GENOMIC DNA]</scope>
    <source>
        <strain evidence="2 3">ATCC 30569</strain>
    </source>
</reference>
<dbReference type="Gene3D" id="3.40.720.10">
    <property type="entry name" value="Alkaline Phosphatase, subunit A"/>
    <property type="match status" value="1"/>
</dbReference>
<organism evidence="2 3">
    <name type="scientific">Naegleria lovaniensis</name>
    <name type="common">Amoeba</name>
    <dbReference type="NCBI Taxonomy" id="51637"/>
    <lineage>
        <taxon>Eukaryota</taxon>
        <taxon>Discoba</taxon>
        <taxon>Heterolobosea</taxon>
        <taxon>Tetramitia</taxon>
        <taxon>Eutetramitia</taxon>
        <taxon>Vahlkampfiidae</taxon>
        <taxon>Naegleria</taxon>
    </lineage>
</organism>
<dbReference type="Pfam" id="PF04185">
    <property type="entry name" value="Phosphoesterase"/>
    <property type="match status" value="1"/>
</dbReference>
<evidence type="ECO:0000313" key="2">
    <source>
        <dbReference type="EMBL" id="KAG2391804.1"/>
    </source>
</evidence>
<dbReference type="Proteomes" id="UP000816034">
    <property type="component" value="Unassembled WGS sequence"/>
</dbReference>
<evidence type="ECO:0008006" key="4">
    <source>
        <dbReference type="Google" id="ProtNLM"/>
    </source>
</evidence>
<dbReference type="RefSeq" id="XP_044553698.1">
    <property type="nucleotide sequence ID" value="XM_044689149.1"/>
</dbReference>
<name>A0AA88H104_NAELO</name>
<dbReference type="EMBL" id="PYSW02000006">
    <property type="protein sequence ID" value="KAG2391804.1"/>
    <property type="molecule type" value="Genomic_DNA"/>
</dbReference>
<gene>
    <name evidence="2" type="ORF">C9374_013289</name>
</gene>
<dbReference type="GO" id="GO:0016788">
    <property type="term" value="F:hydrolase activity, acting on ester bonds"/>
    <property type="evidence" value="ECO:0007669"/>
    <property type="project" value="InterPro"/>
</dbReference>
<evidence type="ECO:0000256" key="1">
    <source>
        <dbReference type="ARBA" id="ARBA00022801"/>
    </source>
</evidence>
<comment type="caution">
    <text evidence="2">The sequence shown here is derived from an EMBL/GenBank/DDBJ whole genome shotgun (WGS) entry which is preliminary data.</text>
</comment>
<dbReference type="InterPro" id="IPR007312">
    <property type="entry name" value="Phosphoesterase"/>
</dbReference>
<proteinExistence type="predicted"/>
<dbReference type="InterPro" id="IPR017850">
    <property type="entry name" value="Alkaline_phosphatase_core_sf"/>
</dbReference>
<keyword evidence="1" id="KW-0378">Hydrolase</keyword>
<evidence type="ECO:0000313" key="3">
    <source>
        <dbReference type="Proteomes" id="UP000816034"/>
    </source>
</evidence>
<dbReference type="PANTHER" id="PTHR31956">
    <property type="entry name" value="NON-SPECIFIC PHOSPHOLIPASE C4-RELATED"/>
    <property type="match status" value="1"/>
</dbReference>
<protein>
    <recommendedName>
        <fullName evidence="4">Acid phosphatase</fullName>
    </recommendedName>
</protein>
<sequence>MSSYRSLPQMQRLLVVALILCGLAAIATNASTINILRGKPQQQQQPIGSTSGNQTRPGTFERILIVNFENQPLQLTLLHEYFNYVAYKVGSLLGQYYAITHPSQPNYLCQIAGDYFGHNSDSNVNVNATTLVDLLEAKGLTWKSYQEDYPKANSGTGSCYVDANYQKLYYRKHNPFMTFDNIRNNPNRCRNIVSAEQLDIDIASGKLPNVMYYTPNIDNDGHNTGLNYANDWFAKWLPSKLNNPNFMRGTLIFVTFDEDDYLFENHIYAVVIGDMVKTGIEDRNTYNHYSLLRTIEENFQLGTLGRNDATANSFTSCFKNQ</sequence>
<keyword evidence="3" id="KW-1185">Reference proteome</keyword>
<accession>A0AA88H104</accession>
<dbReference type="GeneID" id="68105742"/>
<dbReference type="GO" id="GO:0009395">
    <property type="term" value="P:phospholipid catabolic process"/>
    <property type="evidence" value="ECO:0007669"/>
    <property type="project" value="TreeGrafter"/>
</dbReference>